<dbReference type="NCBIfam" id="TIGR01007">
    <property type="entry name" value="eps_fam"/>
    <property type="match status" value="1"/>
</dbReference>
<dbReference type="eggNOG" id="COG3206">
    <property type="taxonomic scope" value="Bacteria"/>
</dbReference>
<gene>
    <name evidence="17" type="ORF">C41B8_01667</name>
</gene>
<dbReference type="InterPro" id="IPR003856">
    <property type="entry name" value="LPS_length_determ_N"/>
</dbReference>
<keyword evidence="14" id="KW-0175">Coiled coil</keyword>
<dbReference type="GO" id="GO:0005886">
    <property type="term" value="C:plasma membrane"/>
    <property type="evidence" value="ECO:0007669"/>
    <property type="project" value="UniProtKB-SubCell"/>
</dbReference>
<feature type="transmembrane region" description="Helical" evidence="15">
    <location>
        <begin position="29"/>
        <end position="48"/>
    </location>
</feature>
<evidence type="ECO:0000313" key="18">
    <source>
        <dbReference type="Proteomes" id="UP000028302"/>
    </source>
</evidence>
<keyword evidence="9" id="KW-0067">ATP-binding</keyword>
<dbReference type="Pfam" id="PF13807">
    <property type="entry name" value="GNVR"/>
    <property type="match status" value="1"/>
</dbReference>
<name>A0A084IQ13_SALHC</name>
<accession>A0A084IQ13</accession>
<evidence type="ECO:0000256" key="8">
    <source>
        <dbReference type="ARBA" id="ARBA00022777"/>
    </source>
</evidence>
<dbReference type="InterPro" id="IPR005702">
    <property type="entry name" value="Wzc-like_C"/>
</dbReference>
<dbReference type="OrthoDB" id="9775724at2"/>
<keyword evidence="12" id="KW-0829">Tyrosine-protein kinase</keyword>
<dbReference type="SUPFAM" id="SSF52540">
    <property type="entry name" value="P-loop containing nucleoside triphosphate hydrolases"/>
    <property type="match status" value="1"/>
</dbReference>
<evidence type="ECO:0000256" key="2">
    <source>
        <dbReference type="ARBA" id="ARBA00008883"/>
    </source>
</evidence>
<dbReference type="Pfam" id="PF23607">
    <property type="entry name" value="WZC_N"/>
    <property type="match status" value="1"/>
</dbReference>
<evidence type="ECO:0000256" key="11">
    <source>
        <dbReference type="ARBA" id="ARBA00023136"/>
    </source>
</evidence>
<evidence type="ECO:0000313" key="17">
    <source>
        <dbReference type="EMBL" id="KEZ78797.1"/>
    </source>
</evidence>
<feature type="transmembrane region" description="Helical" evidence="15">
    <location>
        <begin position="456"/>
        <end position="475"/>
    </location>
</feature>
<dbReference type="GO" id="GO:0005524">
    <property type="term" value="F:ATP binding"/>
    <property type="evidence" value="ECO:0007669"/>
    <property type="project" value="UniProtKB-KW"/>
</dbReference>
<keyword evidence="3" id="KW-1003">Cell membrane</keyword>
<dbReference type="InterPro" id="IPR003593">
    <property type="entry name" value="AAA+_ATPase"/>
</dbReference>
<comment type="similarity">
    <text evidence="2">Belongs to the etk/wzc family.</text>
</comment>
<dbReference type="GO" id="GO:0004713">
    <property type="term" value="F:protein tyrosine kinase activity"/>
    <property type="evidence" value="ECO:0007669"/>
    <property type="project" value="UniProtKB-KW"/>
</dbReference>
<dbReference type="GO" id="GO:0042802">
    <property type="term" value="F:identical protein binding"/>
    <property type="evidence" value="ECO:0007669"/>
    <property type="project" value="UniProtKB-ARBA"/>
</dbReference>
<dbReference type="eggNOG" id="COG0489">
    <property type="taxonomic scope" value="Bacteria"/>
</dbReference>
<keyword evidence="18" id="KW-1185">Reference proteome</keyword>
<keyword evidence="4" id="KW-0997">Cell inner membrane</keyword>
<sequence>MSYEPRTEEAPSDEIDLVRLWAILSAGKWKIAACVLAAIVLAVFYLWATLPTYSANALLQVETNQPASPLQGLTSQLGQITGQSTSIAAPEMQIMKSRSVIGQTVRDLGLDIVAKPDYFPVIGHAIAKSRKPTKASAAAVPASQGFWFSHYAWQPAHIKVTRFDVPHALLGKPFDLRALGDGQYVLYGPEGSKILKGQVGKAASGHTPDGQAVGLFVQTLHVAAPPTDFTVTHNAWLSTVNGLSKKLSVSERGKDTGIVQIALQGHDRHHITQLVNAIANNYLQQNVEAQSEQAKKSLDFLNKQLPKLKSDVQTAERKLANYQQSNGQPVDLNEAAQSLLKQGVDLQNQQSKLKMKLAELRQTYTGKHPALEAARDQMAQLKQQEKQLQKKINKLPDAEKAILRLKRNVKVKTQLYTTLLDRAQQLRVMKAGTVGNVRIVDPAVPPVKPVAPSKKLALILAVLLGGIVGVGLVLLQAALRRGINDPSEIENQLGLPVYAVVPFSNWLERRARRAERQGLPTPVLARDHGDDVSVEALRSLRTSLYFAQMESGSNVILITGPAPGVGKSFISANLSWLLGDTGQRVIVVDADMRKGRLHAFTEGRQREPGLSQVLTGQVKFEDAVRNIGEQDNVQLLTSGQIPPNPSELLMRQSFGELIERLKQEYDLVIIDAPPILAVTDAAVIAAATPGIVTFMVARAGVHPMAELEESVKRFSRQDRKIAGVVFNAYRQSHAKSAGVYGGYYEYEYKASS</sequence>
<keyword evidence="11 15" id="KW-0472">Membrane</keyword>
<evidence type="ECO:0000256" key="14">
    <source>
        <dbReference type="SAM" id="Coils"/>
    </source>
</evidence>
<dbReference type="PANTHER" id="PTHR32309:SF32">
    <property type="entry name" value="TYROSINE-PROTEIN KINASE ETK-RELATED"/>
    <property type="match status" value="1"/>
</dbReference>
<dbReference type="STRING" id="1304275.C41B8_01667"/>
<proteinExistence type="inferred from homology"/>
<dbReference type="InterPro" id="IPR027417">
    <property type="entry name" value="P-loop_NTPase"/>
</dbReference>
<evidence type="ECO:0000256" key="3">
    <source>
        <dbReference type="ARBA" id="ARBA00022475"/>
    </source>
</evidence>
<evidence type="ECO:0000259" key="16">
    <source>
        <dbReference type="SMART" id="SM00382"/>
    </source>
</evidence>
<keyword evidence="8" id="KW-0418">Kinase</keyword>
<evidence type="ECO:0000256" key="5">
    <source>
        <dbReference type="ARBA" id="ARBA00022679"/>
    </source>
</evidence>
<dbReference type="Gene3D" id="1.10.287.1490">
    <property type="match status" value="1"/>
</dbReference>
<protein>
    <submittedName>
        <fullName evidence="17">Chain length determinant protein</fullName>
    </submittedName>
</protein>
<dbReference type="EMBL" id="APNK01000002">
    <property type="protein sequence ID" value="KEZ78797.1"/>
    <property type="molecule type" value="Genomic_DNA"/>
</dbReference>
<dbReference type="FunFam" id="3.40.50.300:FF:000527">
    <property type="entry name" value="Tyrosine-protein kinase etk"/>
    <property type="match status" value="1"/>
</dbReference>
<organism evidence="17 18">
    <name type="scientific">Salinisphaera hydrothermalis (strain C41B8)</name>
    <dbReference type="NCBI Taxonomy" id="1304275"/>
    <lineage>
        <taxon>Bacteria</taxon>
        <taxon>Pseudomonadati</taxon>
        <taxon>Pseudomonadota</taxon>
        <taxon>Gammaproteobacteria</taxon>
        <taxon>Salinisphaerales</taxon>
        <taxon>Salinisphaeraceae</taxon>
        <taxon>Salinisphaera</taxon>
    </lineage>
</organism>
<evidence type="ECO:0000256" key="10">
    <source>
        <dbReference type="ARBA" id="ARBA00022989"/>
    </source>
</evidence>
<feature type="coiled-coil region" evidence="14">
    <location>
        <begin position="284"/>
        <end position="325"/>
    </location>
</feature>
<comment type="caution">
    <text evidence="17">The sequence shown here is derived from an EMBL/GenBank/DDBJ whole genome shotgun (WGS) entry which is preliminary data.</text>
</comment>
<evidence type="ECO:0000256" key="4">
    <source>
        <dbReference type="ARBA" id="ARBA00022519"/>
    </source>
</evidence>
<keyword evidence="7" id="KW-0547">Nucleotide-binding</keyword>
<dbReference type="InterPro" id="IPR050445">
    <property type="entry name" value="Bact_polysacc_biosynth/exp"/>
</dbReference>
<evidence type="ECO:0000256" key="9">
    <source>
        <dbReference type="ARBA" id="ARBA00022840"/>
    </source>
</evidence>
<evidence type="ECO:0000256" key="13">
    <source>
        <dbReference type="ARBA" id="ARBA00053015"/>
    </source>
</evidence>
<keyword evidence="10 15" id="KW-1133">Transmembrane helix</keyword>
<evidence type="ECO:0000256" key="1">
    <source>
        <dbReference type="ARBA" id="ARBA00004429"/>
    </source>
</evidence>
<dbReference type="InterPro" id="IPR025669">
    <property type="entry name" value="AAA_dom"/>
</dbReference>
<dbReference type="PANTHER" id="PTHR32309">
    <property type="entry name" value="TYROSINE-PROTEIN KINASE"/>
    <property type="match status" value="1"/>
</dbReference>
<dbReference type="SMART" id="SM00382">
    <property type="entry name" value="AAA"/>
    <property type="match status" value="1"/>
</dbReference>
<dbReference type="Proteomes" id="UP000028302">
    <property type="component" value="Unassembled WGS sequence"/>
</dbReference>
<feature type="coiled-coil region" evidence="14">
    <location>
        <begin position="371"/>
        <end position="408"/>
    </location>
</feature>
<evidence type="ECO:0000256" key="12">
    <source>
        <dbReference type="ARBA" id="ARBA00023137"/>
    </source>
</evidence>
<dbReference type="Pfam" id="PF13614">
    <property type="entry name" value="AAA_31"/>
    <property type="match status" value="1"/>
</dbReference>
<keyword evidence="6 15" id="KW-0812">Transmembrane</keyword>
<dbReference type="CDD" id="cd05387">
    <property type="entry name" value="BY-kinase"/>
    <property type="match status" value="1"/>
</dbReference>
<comment type="subcellular location">
    <subcellularLocation>
        <location evidence="1">Cell inner membrane</location>
        <topology evidence="1">Multi-pass membrane protein</topology>
    </subcellularLocation>
</comment>
<reference evidence="17 18" key="1">
    <citation type="submission" date="2013-03" db="EMBL/GenBank/DDBJ databases">
        <title>Salinisphaera hydrothermalis C41B8 Genome Sequencing.</title>
        <authorList>
            <person name="Li C."/>
            <person name="Lai Q."/>
            <person name="Shao Z."/>
        </authorList>
    </citation>
    <scope>NUCLEOTIDE SEQUENCE [LARGE SCALE GENOMIC DNA]</scope>
    <source>
        <strain evidence="17 18">C41B8</strain>
    </source>
</reference>
<dbReference type="Pfam" id="PF02706">
    <property type="entry name" value="Wzz"/>
    <property type="match status" value="1"/>
</dbReference>
<evidence type="ECO:0000256" key="7">
    <source>
        <dbReference type="ARBA" id="ARBA00022741"/>
    </source>
</evidence>
<evidence type="ECO:0000256" key="6">
    <source>
        <dbReference type="ARBA" id="ARBA00022692"/>
    </source>
</evidence>
<dbReference type="AlphaFoldDB" id="A0A084IQ13"/>
<comment type="catalytic activity">
    <reaction evidence="13">
        <text>L-tyrosyl-[protein] + ATP = O-phospho-L-tyrosyl-[protein] + ADP + H(+)</text>
        <dbReference type="Rhea" id="RHEA:10596"/>
        <dbReference type="Rhea" id="RHEA-COMP:10136"/>
        <dbReference type="Rhea" id="RHEA-COMP:20101"/>
        <dbReference type="ChEBI" id="CHEBI:15378"/>
        <dbReference type="ChEBI" id="CHEBI:30616"/>
        <dbReference type="ChEBI" id="CHEBI:46858"/>
        <dbReference type="ChEBI" id="CHEBI:61978"/>
        <dbReference type="ChEBI" id="CHEBI:456216"/>
    </reaction>
</comment>
<keyword evidence="5" id="KW-0808">Transferase</keyword>
<dbReference type="PATRIC" id="fig|1304275.5.peg.338"/>
<feature type="domain" description="AAA+ ATPase" evidence="16">
    <location>
        <begin position="552"/>
        <end position="715"/>
    </location>
</feature>
<dbReference type="Gene3D" id="3.40.50.300">
    <property type="entry name" value="P-loop containing nucleotide triphosphate hydrolases"/>
    <property type="match status" value="1"/>
</dbReference>
<dbReference type="RefSeq" id="WP_037333230.1">
    <property type="nucleotide sequence ID" value="NZ_APNK01000002.1"/>
</dbReference>
<evidence type="ECO:0000256" key="15">
    <source>
        <dbReference type="SAM" id="Phobius"/>
    </source>
</evidence>
<dbReference type="InterPro" id="IPR032807">
    <property type="entry name" value="GNVR"/>
</dbReference>